<keyword evidence="8" id="KW-1185">Reference proteome</keyword>
<dbReference type="Gene3D" id="3.30.160.60">
    <property type="entry name" value="Classic Zinc Finger"/>
    <property type="match status" value="1"/>
</dbReference>
<dbReference type="FunFam" id="3.30.160.60:FF:000100">
    <property type="entry name" value="Zinc finger 45-like"/>
    <property type="match status" value="1"/>
</dbReference>
<dbReference type="SMART" id="SM00355">
    <property type="entry name" value="ZnF_C2H2"/>
    <property type="match status" value="2"/>
</dbReference>
<evidence type="ECO:0000313" key="8">
    <source>
        <dbReference type="Proteomes" id="UP001194468"/>
    </source>
</evidence>
<reference evidence="7" key="1">
    <citation type="submission" date="2019-10" db="EMBL/GenBank/DDBJ databases">
        <authorList>
            <consortium name="DOE Joint Genome Institute"/>
            <person name="Kuo A."/>
            <person name="Miyauchi S."/>
            <person name="Kiss E."/>
            <person name="Drula E."/>
            <person name="Kohler A."/>
            <person name="Sanchez-Garcia M."/>
            <person name="Andreopoulos B."/>
            <person name="Barry K.W."/>
            <person name="Bonito G."/>
            <person name="Buee M."/>
            <person name="Carver A."/>
            <person name="Chen C."/>
            <person name="Cichocki N."/>
            <person name="Clum A."/>
            <person name="Culley D."/>
            <person name="Crous P.W."/>
            <person name="Fauchery L."/>
            <person name="Girlanda M."/>
            <person name="Hayes R."/>
            <person name="Keri Z."/>
            <person name="LaButti K."/>
            <person name="Lipzen A."/>
            <person name="Lombard V."/>
            <person name="Magnuson J."/>
            <person name="Maillard F."/>
            <person name="Morin E."/>
            <person name="Murat C."/>
            <person name="Nolan M."/>
            <person name="Ohm R."/>
            <person name="Pangilinan J."/>
            <person name="Pereira M."/>
            <person name="Perotto S."/>
            <person name="Peter M."/>
            <person name="Riley R."/>
            <person name="Sitrit Y."/>
            <person name="Stielow B."/>
            <person name="Szollosi G."/>
            <person name="Zifcakova L."/>
            <person name="Stursova M."/>
            <person name="Spatafora J.W."/>
            <person name="Tedersoo L."/>
            <person name="Vaario L.-M."/>
            <person name="Yamada A."/>
            <person name="Yan M."/>
            <person name="Wang P."/>
            <person name="Xu J."/>
            <person name="Bruns T."/>
            <person name="Baldrian P."/>
            <person name="Vilgalys R."/>
            <person name="Henrissat B."/>
            <person name="Grigoriev I.V."/>
            <person name="Hibbett D."/>
            <person name="Nagy L.G."/>
            <person name="Martin F.M."/>
        </authorList>
    </citation>
    <scope>NUCLEOTIDE SEQUENCE</scope>
    <source>
        <strain evidence="7">BED1</strain>
    </source>
</reference>
<gene>
    <name evidence="7" type="ORF">L210DRAFT_3335641</name>
</gene>
<name>A0AAD4BXC3_BOLED</name>
<comment type="caution">
    <text evidence="7">The sequence shown here is derived from an EMBL/GenBank/DDBJ whole genome shotgun (WGS) entry which is preliminary data.</text>
</comment>
<dbReference type="Pfam" id="PF00096">
    <property type="entry name" value="zf-C2H2"/>
    <property type="match status" value="1"/>
</dbReference>
<organism evidence="7 8">
    <name type="scientific">Boletus edulis BED1</name>
    <dbReference type="NCBI Taxonomy" id="1328754"/>
    <lineage>
        <taxon>Eukaryota</taxon>
        <taxon>Fungi</taxon>
        <taxon>Dikarya</taxon>
        <taxon>Basidiomycota</taxon>
        <taxon>Agaricomycotina</taxon>
        <taxon>Agaricomycetes</taxon>
        <taxon>Agaricomycetidae</taxon>
        <taxon>Boletales</taxon>
        <taxon>Boletineae</taxon>
        <taxon>Boletaceae</taxon>
        <taxon>Boletoideae</taxon>
        <taxon>Boletus</taxon>
    </lineage>
</organism>
<protein>
    <recommendedName>
        <fullName evidence="6">C2H2-type domain-containing protein</fullName>
    </recommendedName>
</protein>
<keyword evidence="4" id="KW-0862">Zinc</keyword>
<dbReference type="SUPFAM" id="SSF57667">
    <property type="entry name" value="beta-beta-alpha zinc fingers"/>
    <property type="match status" value="1"/>
</dbReference>
<evidence type="ECO:0000256" key="2">
    <source>
        <dbReference type="ARBA" id="ARBA00022737"/>
    </source>
</evidence>
<accession>A0AAD4BXC3</accession>
<evidence type="ECO:0000256" key="3">
    <source>
        <dbReference type="ARBA" id="ARBA00022771"/>
    </source>
</evidence>
<evidence type="ECO:0000256" key="4">
    <source>
        <dbReference type="ARBA" id="ARBA00022833"/>
    </source>
</evidence>
<dbReference type="InterPro" id="IPR036236">
    <property type="entry name" value="Znf_C2H2_sf"/>
</dbReference>
<evidence type="ECO:0000313" key="7">
    <source>
        <dbReference type="EMBL" id="KAF8442203.1"/>
    </source>
</evidence>
<dbReference type="GO" id="GO:0008270">
    <property type="term" value="F:zinc ion binding"/>
    <property type="evidence" value="ECO:0007669"/>
    <property type="project" value="UniProtKB-KW"/>
</dbReference>
<keyword evidence="3 5" id="KW-0863">Zinc-finger</keyword>
<dbReference type="EMBL" id="WHUW01000009">
    <property type="protein sequence ID" value="KAF8442203.1"/>
    <property type="molecule type" value="Genomic_DNA"/>
</dbReference>
<feature type="domain" description="C2H2-type" evidence="6">
    <location>
        <begin position="32"/>
        <end position="61"/>
    </location>
</feature>
<reference evidence="7" key="2">
    <citation type="journal article" date="2020" name="Nat. Commun.">
        <title>Large-scale genome sequencing of mycorrhizal fungi provides insights into the early evolution of symbiotic traits.</title>
        <authorList>
            <person name="Miyauchi S."/>
            <person name="Kiss E."/>
            <person name="Kuo A."/>
            <person name="Drula E."/>
            <person name="Kohler A."/>
            <person name="Sanchez-Garcia M."/>
            <person name="Morin E."/>
            <person name="Andreopoulos B."/>
            <person name="Barry K.W."/>
            <person name="Bonito G."/>
            <person name="Buee M."/>
            <person name="Carver A."/>
            <person name="Chen C."/>
            <person name="Cichocki N."/>
            <person name="Clum A."/>
            <person name="Culley D."/>
            <person name="Crous P.W."/>
            <person name="Fauchery L."/>
            <person name="Girlanda M."/>
            <person name="Hayes R.D."/>
            <person name="Keri Z."/>
            <person name="LaButti K."/>
            <person name="Lipzen A."/>
            <person name="Lombard V."/>
            <person name="Magnuson J."/>
            <person name="Maillard F."/>
            <person name="Murat C."/>
            <person name="Nolan M."/>
            <person name="Ohm R.A."/>
            <person name="Pangilinan J."/>
            <person name="Pereira M.F."/>
            <person name="Perotto S."/>
            <person name="Peter M."/>
            <person name="Pfister S."/>
            <person name="Riley R."/>
            <person name="Sitrit Y."/>
            <person name="Stielow J.B."/>
            <person name="Szollosi G."/>
            <person name="Zifcakova L."/>
            <person name="Stursova M."/>
            <person name="Spatafora J.W."/>
            <person name="Tedersoo L."/>
            <person name="Vaario L.M."/>
            <person name="Yamada A."/>
            <person name="Yan M."/>
            <person name="Wang P."/>
            <person name="Xu J."/>
            <person name="Bruns T."/>
            <person name="Baldrian P."/>
            <person name="Vilgalys R."/>
            <person name="Dunand C."/>
            <person name="Henrissat B."/>
            <person name="Grigoriev I.V."/>
            <person name="Hibbett D."/>
            <person name="Nagy L.G."/>
            <person name="Martin F.M."/>
        </authorList>
    </citation>
    <scope>NUCLEOTIDE SEQUENCE</scope>
    <source>
        <strain evidence="7">BED1</strain>
    </source>
</reference>
<evidence type="ECO:0000259" key="6">
    <source>
        <dbReference type="PROSITE" id="PS50157"/>
    </source>
</evidence>
<dbReference type="InterPro" id="IPR013087">
    <property type="entry name" value="Znf_C2H2_type"/>
</dbReference>
<keyword evidence="2" id="KW-0677">Repeat</keyword>
<sequence length="61" mass="6760">FPCLLDGCAQICASAGDLQRHQQSLRHRVPSYACLACGKSYTRSDALKRHLNSKASCKKEH</sequence>
<dbReference type="AlphaFoldDB" id="A0AAD4BXC3"/>
<evidence type="ECO:0000256" key="1">
    <source>
        <dbReference type="ARBA" id="ARBA00022723"/>
    </source>
</evidence>
<feature type="non-terminal residue" evidence="7">
    <location>
        <position position="1"/>
    </location>
</feature>
<dbReference type="Proteomes" id="UP001194468">
    <property type="component" value="Unassembled WGS sequence"/>
</dbReference>
<dbReference type="PROSITE" id="PS50157">
    <property type="entry name" value="ZINC_FINGER_C2H2_2"/>
    <property type="match status" value="1"/>
</dbReference>
<proteinExistence type="predicted"/>
<feature type="non-terminal residue" evidence="7">
    <location>
        <position position="61"/>
    </location>
</feature>
<keyword evidence="1" id="KW-0479">Metal-binding</keyword>
<evidence type="ECO:0000256" key="5">
    <source>
        <dbReference type="PROSITE-ProRule" id="PRU00042"/>
    </source>
</evidence>